<dbReference type="RefSeq" id="XP_046062768.1">
    <property type="nucleotide sequence ID" value="XM_046202943.1"/>
</dbReference>
<evidence type="ECO:0000313" key="2">
    <source>
        <dbReference type="EMBL" id="KAH3668354.1"/>
    </source>
</evidence>
<dbReference type="GeneID" id="70234075"/>
<feature type="signal peptide" evidence="1">
    <location>
        <begin position="1"/>
        <end position="19"/>
    </location>
</feature>
<proteinExistence type="predicted"/>
<sequence length="214" mass="23545">MGILLQLLLRVSLLRLNRSRSPYSIHTNDLGDSAVYPNRPPDVDCWFDPEPKRPGCVFVVEDCPKSPPGLLPNNPVEVFELVLLFAPPNEKPVLDVWPAVLFAPKRPPDAAAVFPNEKPGLEAVELFWPNRPPEFEVFEVNPVELPELLPKSPVEPVEAGLLPPKSPPPAAGCEPVDALFWVPPNVNAGFCAVFDPNENPDPPELLPNIVNVLK</sequence>
<comment type="caution">
    <text evidence="2">The sequence shown here is derived from an EMBL/GenBank/DDBJ whole genome shotgun (WGS) entry which is preliminary data.</text>
</comment>
<dbReference type="EMBL" id="JAEUBE010000158">
    <property type="protein sequence ID" value="KAH3668354.1"/>
    <property type="molecule type" value="Genomic_DNA"/>
</dbReference>
<accession>A0A9P8PBS2</accession>
<name>A0A9P8PBS2_9ASCO</name>
<gene>
    <name evidence="2" type="ORF">OGAPHI_002108</name>
</gene>
<dbReference type="Proteomes" id="UP000769157">
    <property type="component" value="Unassembled WGS sequence"/>
</dbReference>
<evidence type="ECO:0000256" key="1">
    <source>
        <dbReference type="SAM" id="SignalP"/>
    </source>
</evidence>
<reference evidence="2" key="1">
    <citation type="journal article" date="2021" name="Open Biol.">
        <title>Shared evolutionary footprints suggest mitochondrial oxidative damage underlies multiple complex I losses in fungi.</title>
        <authorList>
            <person name="Schikora-Tamarit M.A."/>
            <person name="Marcet-Houben M."/>
            <person name="Nosek J."/>
            <person name="Gabaldon T."/>
        </authorList>
    </citation>
    <scope>NUCLEOTIDE SEQUENCE</scope>
    <source>
        <strain evidence="2">CBS6075</strain>
    </source>
</reference>
<feature type="chain" id="PRO_5040327074" evidence="1">
    <location>
        <begin position="20"/>
        <end position="214"/>
    </location>
</feature>
<evidence type="ECO:0000313" key="3">
    <source>
        <dbReference type="Proteomes" id="UP000769157"/>
    </source>
</evidence>
<organism evidence="2 3">
    <name type="scientific">Ogataea philodendri</name>
    <dbReference type="NCBI Taxonomy" id="1378263"/>
    <lineage>
        <taxon>Eukaryota</taxon>
        <taxon>Fungi</taxon>
        <taxon>Dikarya</taxon>
        <taxon>Ascomycota</taxon>
        <taxon>Saccharomycotina</taxon>
        <taxon>Pichiomycetes</taxon>
        <taxon>Pichiales</taxon>
        <taxon>Pichiaceae</taxon>
        <taxon>Ogataea</taxon>
    </lineage>
</organism>
<keyword evidence="1" id="KW-0732">Signal</keyword>
<keyword evidence="3" id="KW-1185">Reference proteome</keyword>
<protein>
    <submittedName>
        <fullName evidence="2">Uncharacterized protein</fullName>
    </submittedName>
</protein>
<reference evidence="2" key="2">
    <citation type="submission" date="2021-01" db="EMBL/GenBank/DDBJ databases">
        <authorList>
            <person name="Schikora-Tamarit M.A."/>
        </authorList>
    </citation>
    <scope>NUCLEOTIDE SEQUENCE</scope>
    <source>
        <strain evidence="2">CBS6075</strain>
    </source>
</reference>
<dbReference type="AlphaFoldDB" id="A0A9P8PBS2"/>